<dbReference type="Gene3D" id="3.30.420.10">
    <property type="entry name" value="Ribonuclease H-like superfamily/Ribonuclease H"/>
    <property type="match status" value="1"/>
</dbReference>
<feature type="domain" description="Exonuclease" evidence="1">
    <location>
        <begin position="17"/>
        <end position="196"/>
    </location>
</feature>
<dbReference type="EC" id="3.1.-.-" evidence="2"/>
<reference evidence="2 3" key="1">
    <citation type="submission" date="2016-06" db="EMBL/GenBank/DDBJ databases">
        <title>Genome sequence of Oerskovia enterophila DSM 43852.</title>
        <authorList>
            <person name="Poehlein A."/>
            <person name="Jag V."/>
            <person name="Bengelsdorf F.R."/>
            <person name="Daniel R."/>
            <person name="Duerre P."/>
        </authorList>
    </citation>
    <scope>NUCLEOTIDE SEQUENCE [LARGE SCALE GENOMIC DNA]</scope>
    <source>
        <strain evidence="2 3">DSM 43852</strain>
    </source>
</reference>
<dbReference type="InterPro" id="IPR013520">
    <property type="entry name" value="Ribonucl_H"/>
</dbReference>
<dbReference type="SUPFAM" id="SSF53098">
    <property type="entry name" value="Ribonuclease H-like"/>
    <property type="match status" value="1"/>
</dbReference>
<dbReference type="EMBL" id="MAQA01000003">
    <property type="protein sequence ID" value="OCI32786.1"/>
    <property type="molecule type" value="Genomic_DNA"/>
</dbReference>
<evidence type="ECO:0000259" key="1">
    <source>
        <dbReference type="SMART" id="SM00479"/>
    </source>
</evidence>
<protein>
    <submittedName>
        <fullName evidence="2">Oligoribonuclease</fullName>
        <ecNumber evidence="2">3.1.-.-</ecNumber>
    </submittedName>
</protein>
<gene>
    <name evidence="2" type="primary">orn_1</name>
    <name evidence="2" type="ORF">OERS_03780</name>
</gene>
<dbReference type="SMART" id="SM00479">
    <property type="entry name" value="EXOIII"/>
    <property type="match status" value="1"/>
</dbReference>
<dbReference type="Pfam" id="PF00929">
    <property type="entry name" value="RNase_T"/>
    <property type="match status" value="1"/>
</dbReference>
<keyword evidence="2" id="KW-0378">Hydrolase</keyword>
<keyword evidence="3" id="KW-1185">Reference proteome</keyword>
<dbReference type="InterPro" id="IPR012337">
    <property type="entry name" value="RNaseH-like_sf"/>
</dbReference>
<dbReference type="InterPro" id="IPR036397">
    <property type="entry name" value="RNaseH_sf"/>
</dbReference>
<sequence>MNQGDESLSAQQIRPLTHVWIDLETTGLDPREDEIVEIGVVGTDRELNELFAASWLLAPTAHGFERMMSNEVVAQMHEHSGLLADLRALDAGAPQLDDVLAEILAMADLHGAVHGKTILSGSGVAEFDRPMLTARAPQFVSALHHRSHDIGILRRIWEQATGEFLVTTSFGKPHRSLDDARDHLAEARVFRSLFALVHASGLDQVVLGQVAS</sequence>
<evidence type="ECO:0000313" key="2">
    <source>
        <dbReference type="EMBL" id="OCI32786.1"/>
    </source>
</evidence>
<dbReference type="Proteomes" id="UP000093412">
    <property type="component" value="Unassembled WGS sequence"/>
</dbReference>
<comment type="caution">
    <text evidence="2">The sequence shown here is derived from an EMBL/GenBank/DDBJ whole genome shotgun (WGS) entry which is preliminary data.</text>
</comment>
<evidence type="ECO:0000313" key="3">
    <source>
        <dbReference type="Proteomes" id="UP000093412"/>
    </source>
</evidence>
<proteinExistence type="predicted"/>
<dbReference type="GO" id="GO:0016787">
    <property type="term" value="F:hydrolase activity"/>
    <property type="evidence" value="ECO:0007669"/>
    <property type="project" value="UniProtKB-KW"/>
</dbReference>
<organism evidence="2 3">
    <name type="scientific">Oerskovia enterophila</name>
    <dbReference type="NCBI Taxonomy" id="43678"/>
    <lineage>
        <taxon>Bacteria</taxon>
        <taxon>Bacillati</taxon>
        <taxon>Actinomycetota</taxon>
        <taxon>Actinomycetes</taxon>
        <taxon>Micrococcales</taxon>
        <taxon>Cellulomonadaceae</taxon>
        <taxon>Oerskovia</taxon>
    </lineage>
</organism>
<accession>A0ABX2YCT8</accession>
<name>A0ABX2YCT8_9CELL</name>